<reference evidence="1" key="2">
    <citation type="journal article" date="2015" name="Data Brief">
        <title>Shoot transcriptome of the giant reed, Arundo donax.</title>
        <authorList>
            <person name="Barrero R.A."/>
            <person name="Guerrero F.D."/>
            <person name="Moolhuijzen P."/>
            <person name="Goolsby J.A."/>
            <person name="Tidwell J."/>
            <person name="Bellgard S.E."/>
            <person name="Bellgard M.I."/>
        </authorList>
    </citation>
    <scope>NUCLEOTIDE SEQUENCE</scope>
    <source>
        <tissue evidence="1">Shoot tissue taken approximately 20 cm above the soil surface</tissue>
    </source>
</reference>
<sequence>MRLWARIDYYLENSLHQNDCGHRSNN</sequence>
<proteinExistence type="predicted"/>
<reference evidence="1" key="1">
    <citation type="submission" date="2014-09" db="EMBL/GenBank/DDBJ databases">
        <authorList>
            <person name="Magalhaes I.L.F."/>
            <person name="Oliveira U."/>
            <person name="Santos F.R."/>
            <person name="Vidigal T.H.D.A."/>
            <person name="Brescovit A.D."/>
            <person name="Santos A.J."/>
        </authorList>
    </citation>
    <scope>NUCLEOTIDE SEQUENCE</scope>
    <source>
        <tissue evidence="1">Shoot tissue taken approximately 20 cm above the soil surface</tissue>
    </source>
</reference>
<dbReference type="EMBL" id="GBRH01240812">
    <property type="protein sequence ID" value="JAD57083.1"/>
    <property type="molecule type" value="Transcribed_RNA"/>
</dbReference>
<name>A0A0A9B4N3_ARUDO</name>
<protein>
    <submittedName>
        <fullName evidence="1">Uncharacterized protein</fullName>
    </submittedName>
</protein>
<evidence type="ECO:0000313" key="1">
    <source>
        <dbReference type="EMBL" id="JAD57083.1"/>
    </source>
</evidence>
<accession>A0A0A9B4N3</accession>
<dbReference type="AlphaFoldDB" id="A0A0A9B4N3"/>
<organism evidence="1">
    <name type="scientific">Arundo donax</name>
    <name type="common">Giant reed</name>
    <name type="synonym">Donax arundinaceus</name>
    <dbReference type="NCBI Taxonomy" id="35708"/>
    <lineage>
        <taxon>Eukaryota</taxon>
        <taxon>Viridiplantae</taxon>
        <taxon>Streptophyta</taxon>
        <taxon>Embryophyta</taxon>
        <taxon>Tracheophyta</taxon>
        <taxon>Spermatophyta</taxon>
        <taxon>Magnoliopsida</taxon>
        <taxon>Liliopsida</taxon>
        <taxon>Poales</taxon>
        <taxon>Poaceae</taxon>
        <taxon>PACMAD clade</taxon>
        <taxon>Arundinoideae</taxon>
        <taxon>Arundineae</taxon>
        <taxon>Arundo</taxon>
    </lineage>
</organism>